<evidence type="ECO:0000313" key="9">
    <source>
        <dbReference type="EMBL" id="EIV99436.1"/>
    </source>
</evidence>
<dbReference type="RefSeq" id="WP_006569375.1">
    <property type="nucleotide sequence ID" value="NZ_CM001486.1"/>
</dbReference>
<evidence type="ECO:0000256" key="3">
    <source>
        <dbReference type="ARBA" id="ARBA00022490"/>
    </source>
</evidence>
<evidence type="ECO:0000259" key="8">
    <source>
        <dbReference type="PROSITE" id="PS51096"/>
    </source>
</evidence>
<proteinExistence type="predicted"/>
<accession>I9ABR0</accession>
<dbReference type="GO" id="GO:0016301">
    <property type="term" value="F:kinase activity"/>
    <property type="evidence" value="ECO:0007669"/>
    <property type="project" value="UniProtKB-KW"/>
</dbReference>
<keyword evidence="4" id="KW-0762">Sugar transport</keyword>
<comment type="subcellular location">
    <subcellularLocation>
        <location evidence="1">Cytoplasm</location>
    </subcellularLocation>
</comment>
<dbReference type="Proteomes" id="UP000005110">
    <property type="component" value="Chromosome"/>
</dbReference>
<dbReference type="InterPro" id="IPR036662">
    <property type="entry name" value="PTS_EIIA_man-typ_sf"/>
</dbReference>
<dbReference type="PATRIC" id="fig|880478.3.peg.1021"/>
<keyword evidence="5 9" id="KW-0808">Transferase</keyword>
<keyword evidence="7" id="KW-0418">Kinase</keyword>
<dbReference type="CDD" id="cd00006">
    <property type="entry name" value="PTS_IIA_man"/>
    <property type="match status" value="1"/>
</dbReference>
<evidence type="ECO:0000313" key="10">
    <source>
        <dbReference type="Proteomes" id="UP000005110"/>
    </source>
</evidence>
<protein>
    <submittedName>
        <fullName evidence="9">Phosphotransferase system, mannose/fructose-specific component IIA</fullName>
    </submittedName>
</protein>
<keyword evidence="2" id="KW-0813">Transport</keyword>
<sequence>MVGILVVTHGNFGVELVKSAELIVGEQKNCKAIGLFPGNTIEEFKLNILNEAKSLDEGDGVLIFADLYGGTPFNSVVLNMNEFEQANVSIECIIGVNLPMILEAFSSRSFLQLEELKAQCLNVGLESIKDLKQQLSNYKY</sequence>
<dbReference type="GO" id="GO:0016020">
    <property type="term" value="C:membrane"/>
    <property type="evidence" value="ECO:0007669"/>
    <property type="project" value="InterPro"/>
</dbReference>
<evidence type="ECO:0000256" key="2">
    <source>
        <dbReference type="ARBA" id="ARBA00022448"/>
    </source>
</evidence>
<dbReference type="GO" id="GO:0005737">
    <property type="term" value="C:cytoplasm"/>
    <property type="evidence" value="ECO:0007669"/>
    <property type="project" value="UniProtKB-SubCell"/>
</dbReference>
<dbReference type="EMBL" id="CM001486">
    <property type="protein sequence ID" value="EIV99436.1"/>
    <property type="molecule type" value="Genomic_DNA"/>
</dbReference>
<dbReference type="Gene3D" id="3.40.50.510">
    <property type="entry name" value="Phosphotransferase system, mannose-type IIA component"/>
    <property type="match status" value="1"/>
</dbReference>
<dbReference type="InterPro" id="IPR033887">
    <property type="entry name" value="PTS_IIA_man"/>
</dbReference>
<evidence type="ECO:0000256" key="1">
    <source>
        <dbReference type="ARBA" id="ARBA00004496"/>
    </source>
</evidence>
<reference evidence="9 10" key="1">
    <citation type="submission" date="2012-02" db="EMBL/GenBank/DDBJ databases">
        <title>Improved High-Quality Draft sequence of Thermoanaerobacter siderophilus SR4.</title>
        <authorList>
            <consortium name="US DOE Joint Genome Institute"/>
            <person name="Lucas S."/>
            <person name="Han J."/>
            <person name="Lapidus A."/>
            <person name="Cheng J.-F."/>
            <person name="Goodwin L."/>
            <person name="Pitluck S."/>
            <person name="Peters L."/>
            <person name="Detter J.C."/>
            <person name="Han C."/>
            <person name="Tapia R."/>
            <person name="Land M."/>
            <person name="Hauser L."/>
            <person name="Kyrpides N."/>
            <person name="Ivanova N."/>
            <person name="Pagani I."/>
            <person name="Hemme C."/>
            <person name="Woyke T."/>
        </authorList>
    </citation>
    <scope>NUCLEOTIDE SEQUENCE [LARGE SCALE GENOMIC DNA]</scope>
    <source>
        <strain evidence="9 10">SR4</strain>
    </source>
</reference>
<keyword evidence="6" id="KW-0598">Phosphotransferase system</keyword>
<evidence type="ECO:0000256" key="5">
    <source>
        <dbReference type="ARBA" id="ARBA00022679"/>
    </source>
</evidence>
<dbReference type="PANTHER" id="PTHR33799:SF1">
    <property type="entry name" value="PTS SYSTEM MANNOSE-SPECIFIC EIIAB COMPONENT-RELATED"/>
    <property type="match status" value="1"/>
</dbReference>
<keyword evidence="10" id="KW-1185">Reference proteome</keyword>
<evidence type="ECO:0000256" key="7">
    <source>
        <dbReference type="ARBA" id="ARBA00022777"/>
    </source>
</evidence>
<dbReference type="AlphaFoldDB" id="I9ABR0"/>
<dbReference type="SUPFAM" id="SSF53062">
    <property type="entry name" value="PTS system fructose IIA component-like"/>
    <property type="match status" value="1"/>
</dbReference>
<evidence type="ECO:0000256" key="6">
    <source>
        <dbReference type="ARBA" id="ARBA00022683"/>
    </source>
</evidence>
<feature type="domain" description="PTS EIIA type-4" evidence="8">
    <location>
        <begin position="1"/>
        <end position="128"/>
    </location>
</feature>
<dbReference type="InterPro" id="IPR004701">
    <property type="entry name" value="PTS_EIIA_man-typ"/>
</dbReference>
<gene>
    <name evidence="9" type="ORF">ThesiDRAFT1_0412</name>
</gene>
<organism evidence="9 10">
    <name type="scientific">Thermoanaerobacter siderophilus SR4</name>
    <dbReference type="NCBI Taxonomy" id="880478"/>
    <lineage>
        <taxon>Bacteria</taxon>
        <taxon>Bacillati</taxon>
        <taxon>Bacillota</taxon>
        <taxon>Clostridia</taxon>
        <taxon>Thermoanaerobacterales</taxon>
        <taxon>Thermoanaerobacteraceae</taxon>
        <taxon>Thermoanaerobacter</taxon>
    </lineage>
</organism>
<dbReference type="HOGENOM" id="CLU_123235_1_1_9"/>
<dbReference type="Pfam" id="PF03610">
    <property type="entry name" value="EIIA-man"/>
    <property type="match status" value="1"/>
</dbReference>
<dbReference type="GO" id="GO:0009401">
    <property type="term" value="P:phosphoenolpyruvate-dependent sugar phosphotransferase system"/>
    <property type="evidence" value="ECO:0007669"/>
    <property type="project" value="UniProtKB-KW"/>
</dbReference>
<dbReference type="PANTHER" id="PTHR33799">
    <property type="entry name" value="PTS PERMEASE-RELATED-RELATED"/>
    <property type="match status" value="1"/>
</dbReference>
<dbReference type="InterPro" id="IPR051471">
    <property type="entry name" value="Bacterial_PTS_sugar_comp"/>
</dbReference>
<name>I9ABR0_9THEO</name>
<dbReference type="PROSITE" id="PS51096">
    <property type="entry name" value="PTS_EIIA_TYPE_4"/>
    <property type="match status" value="1"/>
</dbReference>
<keyword evidence="3" id="KW-0963">Cytoplasm</keyword>
<evidence type="ECO:0000256" key="4">
    <source>
        <dbReference type="ARBA" id="ARBA00022597"/>
    </source>
</evidence>